<evidence type="ECO:0000256" key="2">
    <source>
        <dbReference type="ARBA" id="ARBA00022741"/>
    </source>
</evidence>
<reference evidence="5" key="2">
    <citation type="submission" date="2020-09" db="EMBL/GenBank/DDBJ databases">
        <authorList>
            <person name="Sun Q."/>
            <person name="Kim S."/>
        </authorList>
    </citation>
    <scope>NUCLEOTIDE SEQUENCE</scope>
    <source>
        <strain evidence="5">KCTC 42650</strain>
    </source>
</reference>
<comment type="caution">
    <text evidence="5">The sequence shown here is derived from an EMBL/GenBank/DDBJ whole genome shotgun (WGS) entry which is preliminary data.</text>
</comment>
<dbReference type="InterPro" id="IPR003593">
    <property type="entry name" value="AAA+_ATPase"/>
</dbReference>
<dbReference type="GO" id="GO:0005886">
    <property type="term" value="C:plasma membrane"/>
    <property type="evidence" value="ECO:0007669"/>
    <property type="project" value="TreeGrafter"/>
</dbReference>
<keyword evidence="1" id="KW-0813">Transport</keyword>
<dbReference type="GO" id="GO:0005524">
    <property type="term" value="F:ATP binding"/>
    <property type="evidence" value="ECO:0007669"/>
    <property type="project" value="UniProtKB-KW"/>
</dbReference>
<dbReference type="PROSITE" id="PS50893">
    <property type="entry name" value="ABC_TRANSPORTER_2"/>
    <property type="match status" value="1"/>
</dbReference>
<dbReference type="Pfam" id="PF00005">
    <property type="entry name" value="ABC_tran"/>
    <property type="match status" value="1"/>
</dbReference>
<feature type="domain" description="ABC transporter" evidence="4">
    <location>
        <begin position="4"/>
        <end position="251"/>
    </location>
</feature>
<dbReference type="InterPro" id="IPR051120">
    <property type="entry name" value="ABC_AA/LPS_Transport"/>
</dbReference>
<evidence type="ECO:0000259" key="4">
    <source>
        <dbReference type="PROSITE" id="PS50893"/>
    </source>
</evidence>
<dbReference type="InterPro" id="IPR027417">
    <property type="entry name" value="P-loop_NTPase"/>
</dbReference>
<dbReference type="PANTHER" id="PTHR45772:SF9">
    <property type="entry name" value="CONSERVED COMPONENT OF ABC TRANSPORTER FOR NATURAL AMINO ACIDS"/>
    <property type="match status" value="1"/>
</dbReference>
<dbReference type="Pfam" id="PF12399">
    <property type="entry name" value="BCA_ABC_TP_C"/>
    <property type="match status" value="1"/>
</dbReference>
<keyword evidence="3 5" id="KW-0067">ATP-binding</keyword>
<evidence type="ECO:0000256" key="3">
    <source>
        <dbReference type="ARBA" id="ARBA00022840"/>
    </source>
</evidence>
<evidence type="ECO:0000313" key="5">
    <source>
        <dbReference type="EMBL" id="GHF62395.1"/>
    </source>
</evidence>
<dbReference type="CDD" id="cd03219">
    <property type="entry name" value="ABC_Mj1267_LivG_branched"/>
    <property type="match status" value="1"/>
</dbReference>
<dbReference type="EMBL" id="BNCJ01000013">
    <property type="protein sequence ID" value="GHF62395.1"/>
    <property type="molecule type" value="Genomic_DNA"/>
</dbReference>
<name>A0A8J3MB46_9RHOB</name>
<dbReference type="PANTHER" id="PTHR45772">
    <property type="entry name" value="CONSERVED COMPONENT OF ABC TRANSPORTER FOR NATURAL AMINO ACIDS-RELATED"/>
    <property type="match status" value="1"/>
</dbReference>
<dbReference type="Proteomes" id="UP000626220">
    <property type="component" value="Unassembled WGS sequence"/>
</dbReference>
<evidence type="ECO:0000313" key="6">
    <source>
        <dbReference type="Proteomes" id="UP000626220"/>
    </source>
</evidence>
<keyword evidence="6" id="KW-1185">Reference proteome</keyword>
<dbReference type="AlphaFoldDB" id="A0A8J3MB46"/>
<dbReference type="InterPro" id="IPR003439">
    <property type="entry name" value="ABC_transporter-like_ATP-bd"/>
</dbReference>
<dbReference type="Gene3D" id="3.40.50.300">
    <property type="entry name" value="P-loop containing nucleotide triphosphate hydrolases"/>
    <property type="match status" value="1"/>
</dbReference>
<dbReference type="RefSeq" id="WP_189681618.1">
    <property type="nucleotide sequence ID" value="NZ_BNCJ01000013.1"/>
</dbReference>
<protein>
    <submittedName>
        <fullName evidence="5">ABC transporter ATP-binding protein</fullName>
    </submittedName>
</protein>
<dbReference type="SMART" id="SM00382">
    <property type="entry name" value="AAA"/>
    <property type="match status" value="1"/>
</dbReference>
<dbReference type="SUPFAM" id="SSF52540">
    <property type="entry name" value="P-loop containing nucleoside triphosphate hydrolases"/>
    <property type="match status" value="1"/>
</dbReference>
<proteinExistence type="predicted"/>
<dbReference type="InterPro" id="IPR032823">
    <property type="entry name" value="BCA_ABC_TP_C"/>
</dbReference>
<accession>A0A8J3MB46</accession>
<gene>
    <name evidence="5" type="ORF">GCM10017056_37200</name>
</gene>
<keyword evidence="2" id="KW-0547">Nucleotide-binding</keyword>
<dbReference type="GO" id="GO:0016887">
    <property type="term" value="F:ATP hydrolysis activity"/>
    <property type="evidence" value="ECO:0007669"/>
    <property type="project" value="InterPro"/>
</dbReference>
<dbReference type="FunFam" id="3.40.50.300:FF:000421">
    <property type="entry name" value="Branched-chain amino acid ABC transporter ATP-binding protein"/>
    <property type="match status" value="1"/>
</dbReference>
<organism evidence="5 6">
    <name type="scientific">Seohaeicola zhoushanensis</name>
    <dbReference type="NCBI Taxonomy" id="1569283"/>
    <lineage>
        <taxon>Bacteria</taxon>
        <taxon>Pseudomonadati</taxon>
        <taxon>Pseudomonadota</taxon>
        <taxon>Alphaproteobacteria</taxon>
        <taxon>Rhodobacterales</taxon>
        <taxon>Roseobacteraceae</taxon>
        <taxon>Seohaeicola</taxon>
    </lineage>
</organism>
<evidence type="ECO:0000256" key="1">
    <source>
        <dbReference type="ARBA" id="ARBA00022448"/>
    </source>
</evidence>
<reference evidence="5" key="1">
    <citation type="journal article" date="2014" name="Int. J. Syst. Evol. Microbiol.">
        <title>Complete genome sequence of Corynebacterium casei LMG S-19264T (=DSM 44701T), isolated from a smear-ripened cheese.</title>
        <authorList>
            <consortium name="US DOE Joint Genome Institute (JGI-PGF)"/>
            <person name="Walter F."/>
            <person name="Albersmeier A."/>
            <person name="Kalinowski J."/>
            <person name="Ruckert C."/>
        </authorList>
    </citation>
    <scope>NUCLEOTIDE SEQUENCE</scope>
    <source>
        <strain evidence="5">KCTC 42650</strain>
    </source>
</reference>
<sequence>MSMLTLHEVGRDFGGLPAVDSLSMAAEAGKITGLIGPNGAGKTTVVNMIAGLLKLSRGRVELDGQDVSTMEAQHLSHMGVSRTFQNIRLIKEASVLENVLAGFHRHETTSTLSSLLGLPSAFRERRALLRRSMDLLERFDMADLADWPAASLSYGHQRRIEMMRALATEPRLLLLDEPVAGMNDAEAYSLAEIFRDVAAQGVAILLIEHNMRFVRRLCDHVCVLASGRLISQGAAETVVNDPRVIEAYLGS</sequence>